<dbReference type="Pfam" id="PF06299">
    <property type="entry name" value="DUF1045"/>
    <property type="match status" value="1"/>
</dbReference>
<keyword evidence="2" id="KW-1185">Reference proteome</keyword>
<reference evidence="1" key="1">
    <citation type="submission" date="2022-03" db="EMBL/GenBank/DDBJ databases">
        <title>The complete genome sequence of a Methyloterrigena soli.</title>
        <authorList>
            <person name="Zi Z."/>
        </authorList>
    </citation>
    <scope>NUCLEOTIDE SEQUENCE</scope>
    <source>
        <strain evidence="1">M48</strain>
    </source>
</reference>
<sequence length="232" mass="26007">MTERYAIYYAPASNDPLWRLGCEWLGRDPAAGVIDHRPPGIEAAELDSLTVSARRYGFHATMKAPMILAPGTDRAELEQALADFTRNHTAFDVGQPVLRLIDGFLALVLDPQPHRLTDFAGTCVTVFERFRAPMAADDRASRVSKGLSERQVALLDQYGYPYVLEQFRFHMTLSDRLPEAWKAPLTDLATDWFAPILMKPLQIDRLALFHQPEAGAAFTRLADFPLPSAHEL</sequence>
<dbReference type="AlphaFoldDB" id="A0AA41UEH5"/>
<dbReference type="RefSeq" id="WP_203065569.1">
    <property type="nucleotide sequence ID" value="NZ_CP068983.1"/>
</dbReference>
<dbReference type="Proteomes" id="UP001156140">
    <property type="component" value="Unassembled WGS sequence"/>
</dbReference>
<name>A0AA41UEH5_9HYPH</name>
<dbReference type="PIRSF" id="PIRSF033328">
    <property type="entry name" value="Phest_Mll4975"/>
    <property type="match status" value="1"/>
</dbReference>
<dbReference type="EMBL" id="JALAZD010000001">
    <property type="protein sequence ID" value="MCI0125486.1"/>
    <property type="molecule type" value="Genomic_DNA"/>
</dbReference>
<dbReference type="NCBIfam" id="TIGR03223">
    <property type="entry name" value="Phn_opern_protn"/>
    <property type="match status" value="1"/>
</dbReference>
<organism evidence="1 2">
    <name type="scientific">Paradevosia shaoguanensis</name>
    <dbReference type="NCBI Taxonomy" id="1335043"/>
    <lineage>
        <taxon>Bacteria</taxon>
        <taxon>Pseudomonadati</taxon>
        <taxon>Pseudomonadota</taxon>
        <taxon>Alphaproteobacteria</taxon>
        <taxon>Hyphomicrobiales</taxon>
        <taxon>Devosiaceae</taxon>
        <taxon>Paradevosia</taxon>
    </lineage>
</organism>
<protein>
    <submittedName>
        <fullName evidence="1">DUF1045 domain-containing protein</fullName>
    </submittedName>
</protein>
<gene>
    <name evidence="1" type="ORF">ML536_01460</name>
</gene>
<comment type="caution">
    <text evidence="1">The sequence shown here is derived from an EMBL/GenBank/DDBJ whole genome shotgun (WGS) entry which is preliminary data.</text>
</comment>
<evidence type="ECO:0000313" key="1">
    <source>
        <dbReference type="EMBL" id="MCI0125486.1"/>
    </source>
</evidence>
<evidence type="ECO:0000313" key="2">
    <source>
        <dbReference type="Proteomes" id="UP001156140"/>
    </source>
</evidence>
<dbReference type="InterPro" id="IPR009389">
    <property type="entry name" value="DUF1045"/>
</dbReference>
<proteinExistence type="predicted"/>
<accession>A0AA41UEH5</accession>